<dbReference type="PROSITE" id="PS50125">
    <property type="entry name" value="GUANYLATE_CYCLASE_2"/>
    <property type="match status" value="1"/>
</dbReference>
<dbReference type="EC" id="4.6.1.1" evidence="3"/>
<dbReference type="Pfam" id="PF00211">
    <property type="entry name" value="Guanylate_cyc"/>
    <property type="match status" value="1"/>
</dbReference>
<dbReference type="Pfam" id="PF00498">
    <property type="entry name" value="FHA"/>
    <property type="match status" value="1"/>
</dbReference>
<gene>
    <name evidence="3" type="ORF">ABIE13_000637</name>
</gene>
<dbReference type="PANTHER" id="PTHR43081">
    <property type="entry name" value="ADENYLATE CYCLASE, TERMINAL-DIFFERENTIATION SPECIFIC-RELATED"/>
    <property type="match status" value="1"/>
</dbReference>
<dbReference type="SMART" id="SM00240">
    <property type="entry name" value="FHA"/>
    <property type="match status" value="1"/>
</dbReference>
<feature type="domain" description="FHA" evidence="1">
    <location>
        <begin position="231"/>
        <end position="274"/>
    </location>
</feature>
<dbReference type="EMBL" id="JBEPSH010000001">
    <property type="protein sequence ID" value="MET4575540.1"/>
    <property type="molecule type" value="Genomic_DNA"/>
</dbReference>
<dbReference type="PROSITE" id="PS50006">
    <property type="entry name" value="FHA_DOMAIN"/>
    <property type="match status" value="1"/>
</dbReference>
<proteinExistence type="predicted"/>
<keyword evidence="4" id="KW-1185">Reference proteome</keyword>
<dbReference type="RefSeq" id="WP_354441036.1">
    <property type="nucleotide sequence ID" value="NZ_JBEPSH010000001.1"/>
</dbReference>
<evidence type="ECO:0000259" key="2">
    <source>
        <dbReference type="PROSITE" id="PS50125"/>
    </source>
</evidence>
<evidence type="ECO:0000259" key="1">
    <source>
        <dbReference type="PROSITE" id="PS50006"/>
    </source>
</evidence>
<dbReference type="SUPFAM" id="SSF49879">
    <property type="entry name" value="SMAD/FHA domain"/>
    <property type="match status" value="1"/>
</dbReference>
<evidence type="ECO:0000313" key="4">
    <source>
        <dbReference type="Proteomes" id="UP001549320"/>
    </source>
</evidence>
<keyword evidence="3" id="KW-0456">Lyase</keyword>
<dbReference type="InterPro" id="IPR000253">
    <property type="entry name" value="FHA_dom"/>
</dbReference>
<dbReference type="SUPFAM" id="SSF55073">
    <property type="entry name" value="Nucleotide cyclase"/>
    <property type="match status" value="1"/>
</dbReference>
<dbReference type="GO" id="GO:0004016">
    <property type="term" value="F:adenylate cyclase activity"/>
    <property type="evidence" value="ECO:0007669"/>
    <property type="project" value="UniProtKB-EC"/>
</dbReference>
<dbReference type="InterPro" id="IPR008984">
    <property type="entry name" value="SMAD_FHA_dom_sf"/>
</dbReference>
<dbReference type="Proteomes" id="UP001549320">
    <property type="component" value="Unassembled WGS sequence"/>
</dbReference>
<name>A0ABV2Q3E6_9BURK</name>
<dbReference type="Gene3D" id="2.60.200.20">
    <property type="match status" value="1"/>
</dbReference>
<organism evidence="3 4">
    <name type="scientific">Ottowia thiooxydans</name>
    <dbReference type="NCBI Taxonomy" id="219182"/>
    <lineage>
        <taxon>Bacteria</taxon>
        <taxon>Pseudomonadati</taxon>
        <taxon>Pseudomonadota</taxon>
        <taxon>Betaproteobacteria</taxon>
        <taxon>Burkholderiales</taxon>
        <taxon>Comamonadaceae</taxon>
        <taxon>Ottowia</taxon>
    </lineage>
</organism>
<reference evidence="3 4" key="1">
    <citation type="submission" date="2024-06" db="EMBL/GenBank/DDBJ databases">
        <title>Sorghum-associated microbial communities from plants grown in Nebraska, USA.</title>
        <authorList>
            <person name="Schachtman D."/>
        </authorList>
    </citation>
    <scope>NUCLEOTIDE SEQUENCE [LARGE SCALE GENOMIC DNA]</scope>
    <source>
        <strain evidence="3 4">2709</strain>
    </source>
</reference>
<feature type="domain" description="Guanylate cyclase" evidence="2">
    <location>
        <begin position="7"/>
        <end position="122"/>
    </location>
</feature>
<dbReference type="PANTHER" id="PTHR43081:SF1">
    <property type="entry name" value="ADENYLATE CYCLASE, TERMINAL-DIFFERENTIATION SPECIFIC"/>
    <property type="match status" value="1"/>
</dbReference>
<accession>A0ABV2Q3E6</accession>
<dbReference type="InterPro" id="IPR001054">
    <property type="entry name" value="A/G_cyclase"/>
</dbReference>
<dbReference type="InterPro" id="IPR029787">
    <property type="entry name" value="Nucleotide_cyclase"/>
</dbReference>
<protein>
    <submittedName>
        <fullName evidence="3">Adenylate cyclase</fullName>
        <ecNumber evidence="3">4.6.1.1</ecNumber>
    </submittedName>
</protein>
<dbReference type="CDD" id="cd07302">
    <property type="entry name" value="CHD"/>
    <property type="match status" value="1"/>
</dbReference>
<evidence type="ECO:0000313" key="3">
    <source>
        <dbReference type="EMBL" id="MET4575540.1"/>
    </source>
</evidence>
<dbReference type="Gene3D" id="3.30.70.1230">
    <property type="entry name" value="Nucleotide cyclase"/>
    <property type="match status" value="1"/>
</dbReference>
<comment type="caution">
    <text evidence="3">The sequence shown here is derived from an EMBL/GenBank/DDBJ whole genome shotgun (WGS) entry which is preliminary data.</text>
</comment>
<dbReference type="CDD" id="cd00060">
    <property type="entry name" value="FHA"/>
    <property type="match status" value="1"/>
</dbReference>
<sequence>MDNPLQTIVFIDLADSTAAFQALGNEEVAGVISKLTQWIGRVCEAHNGRIVKFLGDGVLAEFDSGSAAATAAVFLQQQHTARIRPWPKPLRMGLKIGLASGLVVRMGDDAYGDPINIAARLSDMSGSNSIWATESVIGQLQGPRENVPPDAQESVLERVRYRTLGTIQIRGITEPHSVFQIEWNDEVSTDLMTVRGSLTEFGRVDAPKAESTLLLSWLDTQRTFRDSEMPIELGRATSSAFIVSDQRVSRKHARIEWLNGAFVLTDLSSYGTWLRFSGKVGSEIQLRRTQYILHSSGEMALGAPFTDFSAPTLTFSVNSGKGWAD</sequence>
<dbReference type="InterPro" id="IPR050697">
    <property type="entry name" value="Adenylyl/Guanylyl_Cyclase_3/4"/>
</dbReference>